<evidence type="ECO:0008006" key="4">
    <source>
        <dbReference type="Google" id="ProtNLM"/>
    </source>
</evidence>
<evidence type="ECO:0000256" key="1">
    <source>
        <dbReference type="SAM" id="SignalP"/>
    </source>
</evidence>
<dbReference type="OrthoDB" id="7321922at2759"/>
<dbReference type="SUPFAM" id="SSF57625">
    <property type="entry name" value="Invertebrate chitin-binding proteins"/>
    <property type="match status" value="1"/>
</dbReference>
<gene>
    <name evidence="2" type="ORF">Fcan01_21387</name>
</gene>
<dbReference type="Proteomes" id="UP000198287">
    <property type="component" value="Unassembled WGS sequence"/>
</dbReference>
<reference evidence="2 3" key="1">
    <citation type="submission" date="2015-12" db="EMBL/GenBank/DDBJ databases">
        <title>The genome of Folsomia candida.</title>
        <authorList>
            <person name="Faddeeva A."/>
            <person name="Derks M.F."/>
            <person name="Anvar Y."/>
            <person name="Smit S."/>
            <person name="Van Straalen N."/>
            <person name="Roelofs D."/>
        </authorList>
    </citation>
    <scope>NUCLEOTIDE SEQUENCE [LARGE SCALE GENOMIC DNA]</scope>
    <source>
        <strain evidence="2 3">VU population</strain>
        <tissue evidence="2">Whole body</tissue>
    </source>
</reference>
<evidence type="ECO:0000313" key="2">
    <source>
        <dbReference type="EMBL" id="OXA43843.1"/>
    </source>
</evidence>
<feature type="signal peptide" evidence="1">
    <location>
        <begin position="1"/>
        <end position="23"/>
    </location>
</feature>
<dbReference type="GO" id="GO:0008061">
    <property type="term" value="F:chitin binding"/>
    <property type="evidence" value="ECO:0007669"/>
    <property type="project" value="InterPro"/>
</dbReference>
<dbReference type="AlphaFoldDB" id="A0A226DF66"/>
<evidence type="ECO:0000313" key="3">
    <source>
        <dbReference type="Proteomes" id="UP000198287"/>
    </source>
</evidence>
<comment type="caution">
    <text evidence="2">The sequence shown here is derived from an EMBL/GenBank/DDBJ whole genome shotgun (WGS) entry which is preliminary data.</text>
</comment>
<proteinExistence type="predicted"/>
<sequence>MMLRHSNLFILVTVETLVVLLSGNIASTSNTVGDNGPCRKDGLVGDPDDPRIYYRCTFNPSSNSFDTASYICSGGQRFNSARGGCADESDAVSNYTCLKQNLDTDASKTCYEETISALTEELDVFIDAVAYRGSPARNFHLSVKDIHLNMRQNYLTLIQNTGQNIFPLIVATDNDTPELAGVGGAYKVYFRNGTMKRIVPVSSDFELHKCLSHMVLGVFAIVAPYFRSPNSQNWQNSLKTLDTEVNKALYALPSSNLPQKEADHAKKLLSMVTMFIASCLKHNSVTHTKFHTFATEMAPWIDKSMQIAAKAHVSATIPALRQLKKEMGEEEWRKVYVLIPTVWPVSLYNIRLQMFRKVMDFRQIKQQVLITEGARSEDDARTTLGRIVADRALAQLVFGGLRDESARDHLFSLSTRRDLLSSVEEEAIDKWCGGEDNWTILKSTSSQDSRCPMTKHFATMLRQSP</sequence>
<keyword evidence="3" id="KW-1185">Reference proteome</keyword>
<feature type="chain" id="PRO_5013098828" description="Chitin-binding type-2 domain-containing protein" evidence="1">
    <location>
        <begin position="24"/>
        <end position="465"/>
    </location>
</feature>
<accession>A0A226DF66</accession>
<name>A0A226DF66_FOLCA</name>
<keyword evidence="1" id="KW-0732">Signal</keyword>
<protein>
    <recommendedName>
        <fullName evidence="4">Chitin-binding type-2 domain-containing protein</fullName>
    </recommendedName>
</protein>
<dbReference type="InterPro" id="IPR036508">
    <property type="entry name" value="Chitin-bd_dom_sf"/>
</dbReference>
<organism evidence="2 3">
    <name type="scientific">Folsomia candida</name>
    <name type="common">Springtail</name>
    <dbReference type="NCBI Taxonomy" id="158441"/>
    <lineage>
        <taxon>Eukaryota</taxon>
        <taxon>Metazoa</taxon>
        <taxon>Ecdysozoa</taxon>
        <taxon>Arthropoda</taxon>
        <taxon>Hexapoda</taxon>
        <taxon>Collembola</taxon>
        <taxon>Entomobryomorpha</taxon>
        <taxon>Isotomoidea</taxon>
        <taxon>Isotomidae</taxon>
        <taxon>Proisotominae</taxon>
        <taxon>Folsomia</taxon>
    </lineage>
</organism>
<dbReference type="EMBL" id="LNIX01000021">
    <property type="protein sequence ID" value="OXA43843.1"/>
    <property type="molecule type" value="Genomic_DNA"/>
</dbReference>